<accession>A0A2H0VAD5</accession>
<feature type="binding site" evidence="4">
    <location>
        <position position="188"/>
    </location>
    <ligand>
        <name>D-glyceraldehyde 3-phosphate</name>
        <dbReference type="ChEBI" id="CHEBI:59776"/>
    </ligand>
</feature>
<dbReference type="SUPFAM" id="SSF55347">
    <property type="entry name" value="Glyceraldehyde-3-phosphate dehydrogenase-like, C-terminal domain"/>
    <property type="match status" value="1"/>
</dbReference>
<keyword evidence="5" id="KW-0547">Nucleotide-binding</keyword>
<reference evidence="10" key="1">
    <citation type="submission" date="2017-09" db="EMBL/GenBank/DDBJ databases">
        <title>Depth-based differentiation of microbial function through sediment-hosted aquifers and enrichment of novel symbionts in the deep terrestrial subsurface.</title>
        <authorList>
            <person name="Probst A.J."/>
            <person name="Ladd B."/>
            <person name="Jarett J.K."/>
            <person name="Geller-Mcgrath D.E."/>
            <person name="Sieber C.M.K."/>
            <person name="Emerson J.B."/>
            <person name="Anantharaman K."/>
            <person name="Thomas B.C."/>
            <person name="Malmstrom R."/>
            <person name="Stieglmeier M."/>
            <person name="Klingl A."/>
            <person name="Woyke T."/>
            <person name="Ryan C.M."/>
            <person name="Banfield J.F."/>
        </authorList>
    </citation>
    <scope>NUCLEOTIDE SEQUENCE [LARGE SCALE GENOMIC DNA]</scope>
</reference>
<keyword evidence="2" id="KW-0560">Oxidoreductase</keyword>
<dbReference type="SUPFAM" id="SSF51735">
    <property type="entry name" value="NAD(P)-binding Rossmann-fold domains"/>
    <property type="match status" value="1"/>
</dbReference>
<dbReference type="GO" id="GO:0016620">
    <property type="term" value="F:oxidoreductase activity, acting on the aldehyde or oxo group of donors, NAD or NADP as acceptor"/>
    <property type="evidence" value="ECO:0007669"/>
    <property type="project" value="InterPro"/>
</dbReference>
<proteinExistence type="inferred from homology"/>
<comment type="caution">
    <text evidence="9">The sequence shown here is derived from an EMBL/GenBank/DDBJ whole genome shotgun (WGS) entry which is preliminary data.</text>
</comment>
<organism evidence="9 10">
    <name type="scientific">Candidatus Doudnabacteria bacterium CG10_big_fil_rev_8_21_14_0_10_42_18</name>
    <dbReference type="NCBI Taxonomy" id="1974552"/>
    <lineage>
        <taxon>Bacteria</taxon>
        <taxon>Candidatus Doudnaibacteriota</taxon>
    </lineage>
</organism>
<feature type="site" description="Activates thiol group during catalysis" evidence="6">
    <location>
        <position position="185"/>
    </location>
</feature>
<dbReference type="Pfam" id="PF02800">
    <property type="entry name" value="Gp_dh_C"/>
    <property type="match status" value="1"/>
</dbReference>
<dbReference type="InterPro" id="IPR020828">
    <property type="entry name" value="GlycerAld_3-P_DH_NAD(P)-bd"/>
</dbReference>
<evidence type="ECO:0000313" key="9">
    <source>
        <dbReference type="EMBL" id="PIR96062.1"/>
    </source>
</evidence>
<dbReference type="FunFam" id="3.30.360.10:FF:000002">
    <property type="entry name" value="Glyceraldehyde-3-phosphate dehydrogenase"/>
    <property type="match status" value="1"/>
</dbReference>
<dbReference type="Gene3D" id="3.30.360.10">
    <property type="entry name" value="Dihydrodipicolinate Reductase, domain 2"/>
    <property type="match status" value="1"/>
</dbReference>
<evidence type="ECO:0000313" key="10">
    <source>
        <dbReference type="Proteomes" id="UP000230922"/>
    </source>
</evidence>
<dbReference type="AlphaFoldDB" id="A0A2H0VAD5"/>
<dbReference type="PIRSF" id="PIRSF000149">
    <property type="entry name" value="GAP_DH"/>
    <property type="match status" value="1"/>
</dbReference>
<dbReference type="Gene3D" id="3.40.50.720">
    <property type="entry name" value="NAD(P)-binding Rossmann-like Domain"/>
    <property type="match status" value="1"/>
</dbReference>
<evidence type="ECO:0000256" key="5">
    <source>
        <dbReference type="PIRSR" id="PIRSR000149-3"/>
    </source>
</evidence>
<gene>
    <name evidence="9" type="ORF">COT92_03055</name>
</gene>
<feature type="binding site" evidence="4">
    <location>
        <begin position="157"/>
        <end position="159"/>
    </location>
    <ligand>
        <name>D-glyceraldehyde 3-phosphate</name>
        <dbReference type="ChEBI" id="CHEBI:59776"/>
    </ligand>
</feature>
<dbReference type="EMBL" id="PFAK01000050">
    <property type="protein sequence ID" value="PIR96062.1"/>
    <property type="molecule type" value="Genomic_DNA"/>
</dbReference>
<evidence type="ECO:0000259" key="8">
    <source>
        <dbReference type="SMART" id="SM00846"/>
    </source>
</evidence>
<evidence type="ECO:0000256" key="7">
    <source>
        <dbReference type="RuleBase" id="RU000397"/>
    </source>
</evidence>
<dbReference type="Proteomes" id="UP000230922">
    <property type="component" value="Unassembled WGS sequence"/>
</dbReference>
<evidence type="ECO:0000256" key="2">
    <source>
        <dbReference type="ARBA" id="ARBA00023002"/>
    </source>
</evidence>
<evidence type="ECO:0000256" key="1">
    <source>
        <dbReference type="ARBA" id="ARBA00007406"/>
    </source>
</evidence>
<dbReference type="PRINTS" id="PR00078">
    <property type="entry name" value="G3PDHDRGNASE"/>
</dbReference>
<feature type="domain" description="Glyceraldehyde 3-phosphate dehydrogenase NAD(P) binding" evidence="8">
    <location>
        <begin position="11"/>
        <end position="158"/>
    </location>
</feature>
<dbReference type="InterPro" id="IPR020829">
    <property type="entry name" value="GlycerAld_3-P_DH_cat"/>
</dbReference>
<name>A0A2H0VAD5_9BACT</name>
<evidence type="ECO:0000256" key="3">
    <source>
        <dbReference type="PIRSR" id="PIRSR000149-1"/>
    </source>
</evidence>
<dbReference type="GO" id="GO:0051287">
    <property type="term" value="F:NAD binding"/>
    <property type="evidence" value="ECO:0007669"/>
    <property type="project" value="InterPro"/>
</dbReference>
<feature type="active site" description="Nucleophile" evidence="3">
    <location>
        <position position="158"/>
    </location>
</feature>
<feature type="binding site" evidence="4">
    <location>
        <position position="239"/>
    </location>
    <ligand>
        <name>D-glyceraldehyde 3-phosphate</name>
        <dbReference type="ChEBI" id="CHEBI:59776"/>
    </ligand>
</feature>
<dbReference type="CDD" id="cd18126">
    <property type="entry name" value="GAPDH_I_C"/>
    <property type="match status" value="1"/>
</dbReference>
<sequence length="342" mass="37946">MAKKASKDKKIRIALNGLGRVGRVFLRMAYDNPYFEIVAAKSRSPLETYVHLLKYDSAYGVWDREVSKKRSNLVIGGNSIPFIQQDNGVDWKKYGVDMLLDATGKYTKREKAEEHIQAGAKFVVASAPMKEEDITLVYGINHKSFDPEKHRIVSAGSCTTVCSTLTAKVLEENFGIKQGFINTVHAVTNDQQLLDASHKDLRRARSATQSIIPTSTGVSKTLTKLYPHLAGKISALSLRVPVLNPSVVVFTVELKKKTTTQALNSAFKKAASGQLKNHLAVSELPLVSTDFKGNPHGAIIDLYSTEVVNGHLANVLAWYDNEWGYVRQMVYLLEHMAKQIVK</sequence>
<protein>
    <submittedName>
        <fullName evidence="9">Type I glyceraldehyde-3-phosphate dehydrogenase</fullName>
    </submittedName>
</protein>
<comment type="similarity">
    <text evidence="1 7">Belongs to the glyceraldehyde-3-phosphate dehydrogenase family.</text>
</comment>
<dbReference type="InterPro" id="IPR020831">
    <property type="entry name" value="GlycerAld/Erythrose_P_DH"/>
</dbReference>
<feature type="binding site" evidence="5">
    <location>
        <position position="126"/>
    </location>
    <ligand>
        <name>NAD(+)</name>
        <dbReference type="ChEBI" id="CHEBI:57540"/>
    </ligand>
</feature>
<keyword evidence="5" id="KW-0520">NAD</keyword>
<dbReference type="InterPro" id="IPR036291">
    <property type="entry name" value="NAD(P)-bd_dom_sf"/>
</dbReference>
<evidence type="ECO:0000256" key="4">
    <source>
        <dbReference type="PIRSR" id="PIRSR000149-2"/>
    </source>
</evidence>
<dbReference type="FunFam" id="3.40.50.720:FF:000001">
    <property type="entry name" value="Glyceraldehyde-3-phosphate dehydrogenase"/>
    <property type="match status" value="1"/>
</dbReference>
<dbReference type="Pfam" id="PF00044">
    <property type="entry name" value="Gp_dh_N"/>
    <property type="match status" value="1"/>
</dbReference>
<dbReference type="SMART" id="SM00846">
    <property type="entry name" value="Gp_dh_N"/>
    <property type="match status" value="1"/>
</dbReference>
<feature type="binding site" evidence="4">
    <location>
        <begin position="216"/>
        <end position="217"/>
    </location>
    <ligand>
        <name>D-glyceraldehyde 3-phosphate</name>
        <dbReference type="ChEBI" id="CHEBI:59776"/>
    </ligand>
</feature>
<dbReference type="CDD" id="cd05214">
    <property type="entry name" value="GAPDH_I_N"/>
    <property type="match status" value="1"/>
</dbReference>
<feature type="binding site" evidence="5">
    <location>
        <position position="321"/>
    </location>
    <ligand>
        <name>NAD(+)</name>
        <dbReference type="ChEBI" id="CHEBI:57540"/>
    </ligand>
</feature>
<evidence type="ECO:0000256" key="6">
    <source>
        <dbReference type="PIRSR" id="PIRSR000149-4"/>
    </source>
</evidence>
<dbReference type="PANTHER" id="PTHR43148">
    <property type="entry name" value="GLYCERALDEHYDE-3-PHOSPHATE DEHYDROGENASE 2"/>
    <property type="match status" value="1"/>
</dbReference>